<name>A0A7I8VJA0_9ANNE</name>
<dbReference type="Proteomes" id="UP000549394">
    <property type="component" value="Unassembled WGS sequence"/>
</dbReference>
<comment type="caution">
    <text evidence="1">The sequence shown here is derived from an EMBL/GenBank/DDBJ whole genome shotgun (WGS) entry which is preliminary data.</text>
</comment>
<keyword evidence="2" id="KW-1185">Reference proteome</keyword>
<dbReference type="EMBL" id="CAJFCJ010000006">
    <property type="protein sequence ID" value="CAD5116336.1"/>
    <property type="molecule type" value="Genomic_DNA"/>
</dbReference>
<dbReference type="AlphaFoldDB" id="A0A7I8VJA0"/>
<proteinExistence type="predicted"/>
<reference evidence="1 2" key="1">
    <citation type="submission" date="2020-08" db="EMBL/GenBank/DDBJ databases">
        <authorList>
            <person name="Hejnol A."/>
        </authorList>
    </citation>
    <scope>NUCLEOTIDE SEQUENCE [LARGE SCALE GENOMIC DNA]</scope>
</reference>
<organism evidence="1 2">
    <name type="scientific">Dimorphilus gyrociliatus</name>
    <dbReference type="NCBI Taxonomy" id="2664684"/>
    <lineage>
        <taxon>Eukaryota</taxon>
        <taxon>Metazoa</taxon>
        <taxon>Spiralia</taxon>
        <taxon>Lophotrochozoa</taxon>
        <taxon>Annelida</taxon>
        <taxon>Polychaeta</taxon>
        <taxon>Polychaeta incertae sedis</taxon>
        <taxon>Dinophilidae</taxon>
        <taxon>Dimorphilus</taxon>
    </lineage>
</organism>
<evidence type="ECO:0000313" key="1">
    <source>
        <dbReference type="EMBL" id="CAD5116336.1"/>
    </source>
</evidence>
<evidence type="ECO:0000313" key="2">
    <source>
        <dbReference type="Proteomes" id="UP000549394"/>
    </source>
</evidence>
<gene>
    <name evidence="1" type="ORF">DGYR_LOCUS4973</name>
</gene>
<protein>
    <submittedName>
        <fullName evidence="1">DgyrCDS5236</fullName>
    </submittedName>
</protein>
<sequence>MENFNGVWKTVKVCDNYDNVLRESGFTDEFLDGLKKRFGESFLIGSYDAQTQKVDLKVDSNGEIIHQFSCVVDGEMCTGKLINDLPVKRCMKKQNNSIHMVEILDTGVELHTDFMPNGDDFNIKVVCNGKEGFRELKKMK</sequence>
<accession>A0A7I8VJA0</accession>